<accession>A0A7D5TAS9</accession>
<proteinExistence type="predicted"/>
<gene>
    <name evidence="2" type="ORF">HZS54_08880</name>
</gene>
<dbReference type="GeneID" id="56082699"/>
<dbReference type="AlphaFoldDB" id="A0A7D5TAS9"/>
<dbReference type="EMBL" id="CP058909">
    <property type="protein sequence ID" value="QLH81733.1"/>
    <property type="molecule type" value="Genomic_DNA"/>
</dbReference>
<protein>
    <submittedName>
        <fullName evidence="2">Uncharacterized protein</fullName>
    </submittedName>
</protein>
<dbReference type="Proteomes" id="UP000509346">
    <property type="component" value="Chromosome"/>
</dbReference>
<evidence type="ECO:0000256" key="1">
    <source>
        <dbReference type="SAM" id="Phobius"/>
    </source>
</evidence>
<keyword evidence="3" id="KW-1185">Reference proteome</keyword>
<keyword evidence="1" id="KW-0812">Transmembrane</keyword>
<feature type="transmembrane region" description="Helical" evidence="1">
    <location>
        <begin position="62"/>
        <end position="86"/>
    </location>
</feature>
<evidence type="ECO:0000313" key="3">
    <source>
        <dbReference type="Proteomes" id="UP000509346"/>
    </source>
</evidence>
<dbReference type="KEGG" id="hpel:HZS54_08880"/>
<dbReference type="OrthoDB" id="386956at2157"/>
<sequence>MASDRTRHRRVREAVRRRLRAWAPGDRSRTPVPRRLAARIRASARRIHGLGRLGGLGRPHGLGVVAWLLGAAALLALSTVSGSVHGVVLTTDNAPLAVAGGPTPAVLGYVGIGVTHVYVPWTVVPTLLAGELAAAVAARGRIAWALLAGVTAAGQLLVVSGCGCGTGSVASLAVRAAAGLG</sequence>
<feature type="transmembrane region" description="Helical" evidence="1">
    <location>
        <begin position="142"/>
        <end position="161"/>
    </location>
</feature>
<keyword evidence="1" id="KW-0472">Membrane</keyword>
<feature type="transmembrane region" description="Helical" evidence="1">
    <location>
        <begin position="106"/>
        <end position="130"/>
    </location>
</feature>
<keyword evidence="1" id="KW-1133">Transmembrane helix</keyword>
<name>A0A7D5TAS9_9EURY</name>
<organism evidence="2 3">
    <name type="scientific">Halosimplex pelagicum</name>
    <dbReference type="NCBI Taxonomy" id="869886"/>
    <lineage>
        <taxon>Archaea</taxon>
        <taxon>Methanobacteriati</taxon>
        <taxon>Methanobacteriota</taxon>
        <taxon>Stenosarchaea group</taxon>
        <taxon>Halobacteria</taxon>
        <taxon>Halobacteriales</taxon>
        <taxon>Haloarculaceae</taxon>
        <taxon>Halosimplex</taxon>
    </lineage>
</organism>
<reference evidence="2 3" key="1">
    <citation type="submission" date="2020-07" db="EMBL/GenBank/DDBJ databases">
        <title>Halosimplex litoreum sp. nov. and Halosimplex rubrum sp. nov., isolated from different salt environments.</title>
        <authorList>
            <person name="Cui H."/>
        </authorList>
    </citation>
    <scope>NUCLEOTIDE SEQUENCE [LARGE SCALE GENOMIC DNA]</scope>
    <source>
        <strain evidence="2 3">R2</strain>
    </source>
</reference>
<dbReference type="RefSeq" id="WP_179922025.1">
    <property type="nucleotide sequence ID" value="NZ_CP058909.1"/>
</dbReference>
<evidence type="ECO:0000313" key="2">
    <source>
        <dbReference type="EMBL" id="QLH81733.1"/>
    </source>
</evidence>